<evidence type="ECO:0000313" key="13">
    <source>
        <dbReference type="Ensembl" id="ENSCVAP00000008543.1"/>
    </source>
</evidence>
<dbReference type="AlphaFoldDB" id="A0A3Q2CSH9"/>
<dbReference type="InterPro" id="IPR002642">
    <property type="entry name" value="LysoPLipase_cat_dom"/>
</dbReference>
<dbReference type="GO" id="GO:0005794">
    <property type="term" value="C:Golgi apparatus"/>
    <property type="evidence" value="ECO:0007669"/>
    <property type="project" value="TreeGrafter"/>
</dbReference>
<evidence type="ECO:0000256" key="4">
    <source>
        <dbReference type="ARBA" id="ARBA00022801"/>
    </source>
</evidence>
<dbReference type="GO" id="GO:0005544">
    <property type="term" value="F:calcium-dependent phospholipid binding"/>
    <property type="evidence" value="ECO:0007669"/>
    <property type="project" value="TreeGrafter"/>
</dbReference>
<feature type="region of interest" description="Disordered" evidence="10">
    <location>
        <begin position="362"/>
        <end position="381"/>
    </location>
</feature>
<keyword evidence="5 9" id="KW-0106">Calcium</keyword>
<proteinExistence type="predicted"/>
<dbReference type="InterPro" id="IPR000008">
    <property type="entry name" value="C2_dom"/>
</dbReference>
<reference evidence="13" key="2">
    <citation type="submission" date="2025-09" db="UniProtKB">
        <authorList>
            <consortium name="Ensembl"/>
        </authorList>
    </citation>
    <scope>IDENTIFICATION</scope>
</reference>
<evidence type="ECO:0000256" key="9">
    <source>
        <dbReference type="RuleBase" id="RU362102"/>
    </source>
</evidence>
<evidence type="ECO:0000259" key="11">
    <source>
        <dbReference type="PROSITE" id="PS50004"/>
    </source>
</evidence>
<dbReference type="PROSITE" id="PS51210">
    <property type="entry name" value="PLA2C"/>
    <property type="match status" value="1"/>
</dbReference>
<keyword evidence="3 9" id="KW-0479">Metal-binding</keyword>
<dbReference type="SMART" id="SM00239">
    <property type="entry name" value="C2"/>
    <property type="match status" value="1"/>
</dbReference>
<keyword evidence="14" id="KW-1185">Reference proteome</keyword>
<dbReference type="Pfam" id="PF01735">
    <property type="entry name" value="PLA2_B"/>
    <property type="match status" value="2"/>
</dbReference>
<dbReference type="Gene3D" id="2.60.40.150">
    <property type="entry name" value="C2 domain"/>
    <property type="match status" value="1"/>
</dbReference>
<evidence type="ECO:0000256" key="5">
    <source>
        <dbReference type="ARBA" id="ARBA00022837"/>
    </source>
</evidence>
<name>A0A3Q2CSH9_CYPVA</name>
<dbReference type="GO" id="GO:0047498">
    <property type="term" value="F:calcium-dependent phospholipase A2 activity"/>
    <property type="evidence" value="ECO:0007669"/>
    <property type="project" value="TreeGrafter"/>
</dbReference>
<keyword evidence="2 9" id="KW-0963">Cytoplasm</keyword>
<evidence type="ECO:0000256" key="10">
    <source>
        <dbReference type="SAM" id="MobiDB-lite"/>
    </source>
</evidence>
<comment type="subcellular location">
    <subcellularLocation>
        <location evidence="1">Cytoplasm</location>
    </subcellularLocation>
</comment>
<dbReference type="GO" id="GO:0005509">
    <property type="term" value="F:calcium ion binding"/>
    <property type="evidence" value="ECO:0007669"/>
    <property type="project" value="InterPro"/>
</dbReference>
<dbReference type="InterPro" id="IPR035892">
    <property type="entry name" value="C2_domain_sf"/>
</dbReference>
<dbReference type="EC" id="3.1.1.4" evidence="9"/>
<evidence type="ECO:0000313" key="14">
    <source>
        <dbReference type="Proteomes" id="UP000265020"/>
    </source>
</evidence>
<evidence type="ECO:0000256" key="7">
    <source>
        <dbReference type="ARBA" id="ARBA00023098"/>
    </source>
</evidence>
<dbReference type="PANTHER" id="PTHR10728:SF13">
    <property type="entry name" value="CYTOSOLIC PHOSPHOLIPASE A2"/>
    <property type="match status" value="1"/>
</dbReference>
<dbReference type="FunFam" id="2.60.40.150:FF:000030">
    <property type="entry name" value="Phospholipase A2"/>
    <property type="match status" value="1"/>
</dbReference>
<dbReference type="SMART" id="SM00022">
    <property type="entry name" value="PLAc"/>
    <property type="match status" value="1"/>
</dbReference>
<dbReference type="GeneTree" id="ENSGT01030000234606"/>
<dbReference type="PANTHER" id="PTHR10728">
    <property type="entry name" value="CYTOSOLIC PHOSPHOLIPASE A2"/>
    <property type="match status" value="1"/>
</dbReference>
<dbReference type="SUPFAM" id="SSF52151">
    <property type="entry name" value="FabD/lysophospholipase-like"/>
    <property type="match status" value="1"/>
</dbReference>
<organism evidence="13 14">
    <name type="scientific">Cyprinodon variegatus</name>
    <name type="common">Sheepshead minnow</name>
    <dbReference type="NCBI Taxonomy" id="28743"/>
    <lineage>
        <taxon>Eukaryota</taxon>
        <taxon>Metazoa</taxon>
        <taxon>Chordata</taxon>
        <taxon>Craniata</taxon>
        <taxon>Vertebrata</taxon>
        <taxon>Euteleostomi</taxon>
        <taxon>Actinopterygii</taxon>
        <taxon>Neopterygii</taxon>
        <taxon>Teleostei</taxon>
        <taxon>Neoteleostei</taxon>
        <taxon>Acanthomorphata</taxon>
        <taxon>Ovalentaria</taxon>
        <taxon>Atherinomorphae</taxon>
        <taxon>Cyprinodontiformes</taxon>
        <taxon>Cyprinodontidae</taxon>
        <taxon>Cyprinodon</taxon>
    </lineage>
</organism>
<sequence>MVEHQISHKFTVTVVRAENVTKGALGDLLDTPDPYVELFIPTAPESRKRTKHIDNDINPKWNETFHFILDPSQQNVLELTLMDANYVMDETLGTASFDISKLKVGQTKLEIFKFGKVSHSFTNLDLRFSLALCDKEKQFRHTRRERVMLGIKKLLDMEKPRFLPSSPVEVPVIAIAGSGGGFRAMVGFSGVMKALFESGVLDCATYIAGLSGSTWSCSLTNIKHIRSTLIWKLLLIKNINNLLKSMMDIKLSEIQEKINQAQSPLPLFTCLHVKPDVSELMFADWVEFSPYEIGMAKYGTFMTPDLFGSKFFMGSVVRKYEENPLHFLMGRLFQNWVVILNVSFVCLTEQIKPQHIVGEDSLDNDEEYRKGGTENQEAEEEFSRTAQASWVQRMFTSLFSDSSLFNTREGRAGKVHNFMLGLNLNTTIPFSPVPEIPFPESTPEEEVDAVTDPDEFDRIYEPLDVKSKKIHVVDSGLTYNLPYPLILRQQRGVDLIISFDFSARPSDSSPPFKELLLAEKWARMNKLPFPKIDPKVFDREGLKECYVFKPRKGEKNCPTVIHFVLVNINFRQFKAPGVPRETEKEKEFADFDIFDDPESPFSTFNFQYSNEAFTRLHDLMEFNTLNNLEVIKEAIKDCIVARKESPSDLSLPFSLSEIPKRKFSKKGPDSKPQNHLGEEQK</sequence>
<dbReference type="PROSITE" id="PS50004">
    <property type="entry name" value="C2"/>
    <property type="match status" value="1"/>
</dbReference>
<accession>A0A3Q2CSH9</accession>
<evidence type="ECO:0000256" key="3">
    <source>
        <dbReference type="ARBA" id="ARBA00022723"/>
    </source>
</evidence>
<comment type="catalytic activity">
    <reaction evidence="9">
        <text>a 1,2-diacyl-sn-glycero-3-phosphocholine + H2O = a 1-acyl-sn-glycero-3-phosphocholine + a fatty acid + H(+)</text>
        <dbReference type="Rhea" id="RHEA:15801"/>
        <dbReference type="ChEBI" id="CHEBI:15377"/>
        <dbReference type="ChEBI" id="CHEBI:15378"/>
        <dbReference type="ChEBI" id="CHEBI:28868"/>
        <dbReference type="ChEBI" id="CHEBI:57643"/>
        <dbReference type="ChEBI" id="CHEBI:58168"/>
        <dbReference type="EC" id="3.1.1.4"/>
    </reaction>
</comment>
<dbReference type="CDD" id="cd04036">
    <property type="entry name" value="C2_cPLA2"/>
    <property type="match status" value="1"/>
</dbReference>
<dbReference type="Ensembl" id="ENSCVAT00000001452.1">
    <property type="protein sequence ID" value="ENSCVAP00000008543.1"/>
    <property type="gene ID" value="ENSCVAG00000010694.1"/>
</dbReference>
<comment type="domain">
    <text evidence="9">The N-terminal C2 domain associates with lipid membranes upon calcium binding.</text>
</comment>
<dbReference type="GO" id="GO:0046475">
    <property type="term" value="P:glycerophospholipid catabolic process"/>
    <property type="evidence" value="ECO:0007669"/>
    <property type="project" value="TreeGrafter"/>
</dbReference>
<keyword evidence="4 8" id="KW-0378">Hydrolase</keyword>
<feature type="domain" description="PLA2c" evidence="12">
    <location>
        <begin position="118"/>
        <end position="673"/>
    </location>
</feature>
<keyword evidence="7 8" id="KW-0443">Lipid metabolism</keyword>
<dbReference type="InterPro" id="IPR041847">
    <property type="entry name" value="C2_cPLA2"/>
</dbReference>
<keyword evidence="6 8" id="KW-0442">Lipid degradation</keyword>
<protein>
    <recommendedName>
        <fullName evidence="9">Phospholipase A2</fullName>
        <ecNumber evidence="9">3.1.1.4</ecNumber>
    </recommendedName>
</protein>
<dbReference type="GO" id="GO:0005783">
    <property type="term" value="C:endoplasmic reticulum"/>
    <property type="evidence" value="ECO:0007669"/>
    <property type="project" value="TreeGrafter"/>
</dbReference>
<dbReference type="Proteomes" id="UP000265020">
    <property type="component" value="Unassembled WGS sequence"/>
</dbReference>
<dbReference type="SUPFAM" id="SSF49562">
    <property type="entry name" value="C2 domain (Calcium/lipid-binding domain, CaLB)"/>
    <property type="match status" value="1"/>
</dbReference>
<dbReference type="Pfam" id="PF00168">
    <property type="entry name" value="C2"/>
    <property type="match status" value="1"/>
</dbReference>
<dbReference type="Gene3D" id="3.40.1090.10">
    <property type="entry name" value="Cytosolic phospholipase A2 catalytic domain"/>
    <property type="match status" value="1"/>
</dbReference>
<evidence type="ECO:0000256" key="6">
    <source>
        <dbReference type="ARBA" id="ARBA00022963"/>
    </source>
</evidence>
<feature type="domain" description="C2" evidence="11">
    <location>
        <begin position="1"/>
        <end position="112"/>
    </location>
</feature>
<reference evidence="13" key="1">
    <citation type="submission" date="2025-08" db="UniProtKB">
        <authorList>
            <consortium name="Ensembl"/>
        </authorList>
    </citation>
    <scope>IDENTIFICATION</scope>
</reference>
<evidence type="ECO:0000256" key="1">
    <source>
        <dbReference type="ARBA" id="ARBA00004496"/>
    </source>
</evidence>
<feature type="region of interest" description="Disordered" evidence="10">
    <location>
        <begin position="660"/>
        <end position="681"/>
    </location>
</feature>
<dbReference type="GO" id="GO:0005829">
    <property type="term" value="C:cytosol"/>
    <property type="evidence" value="ECO:0007669"/>
    <property type="project" value="TreeGrafter"/>
</dbReference>
<dbReference type="InterPro" id="IPR016035">
    <property type="entry name" value="Acyl_Trfase/lysoPLipase"/>
</dbReference>
<dbReference type="GO" id="GO:0005634">
    <property type="term" value="C:nucleus"/>
    <property type="evidence" value="ECO:0007669"/>
    <property type="project" value="TreeGrafter"/>
</dbReference>
<evidence type="ECO:0000256" key="8">
    <source>
        <dbReference type="PROSITE-ProRule" id="PRU00555"/>
    </source>
</evidence>
<evidence type="ECO:0000256" key="2">
    <source>
        <dbReference type="ARBA" id="ARBA00022490"/>
    </source>
</evidence>
<evidence type="ECO:0000259" key="12">
    <source>
        <dbReference type="PROSITE" id="PS51210"/>
    </source>
</evidence>